<dbReference type="NCBIfam" id="NF045617">
    <property type="entry name" value="mostly_LP"/>
    <property type="match status" value="1"/>
</dbReference>
<dbReference type="Proteomes" id="UP000194020">
    <property type="component" value="Unassembled WGS sequence"/>
</dbReference>
<proteinExistence type="predicted"/>
<comment type="caution">
    <text evidence="2">The sequence shown here is derived from an EMBL/GenBank/DDBJ whole genome shotgun (WGS) entry which is preliminary data.</text>
</comment>
<evidence type="ECO:0000259" key="1">
    <source>
        <dbReference type="Pfam" id="PF24295"/>
    </source>
</evidence>
<evidence type="ECO:0000313" key="3">
    <source>
        <dbReference type="Proteomes" id="UP000194020"/>
    </source>
</evidence>
<sequence>MVIKRYSSLFFTGLTLPFIFLLTGCPGQGDRLQLDETTQVNLIGANVCFQITNAQDYQPAIISINPRGTPPKKQEFVDKPSLSIKLGQLCIPSSFYKFENNQKYIVDFVLVSAGNVDEPRKFVVGVGLSQGRVYNFPLTDLEILRPYGSIEVSE</sequence>
<feature type="domain" description="DUF7480" evidence="1">
    <location>
        <begin position="36"/>
        <end position="129"/>
    </location>
</feature>
<dbReference type="InterPro" id="IPR054657">
    <property type="entry name" value="T6SS_periplasmic_put"/>
</dbReference>
<dbReference type="RefSeq" id="WP_094110295.1">
    <property type="nucleotide sequence ID" value="NZ_LUTP01000074.1"/>
</dbReference>
<protein>
    <recommendedName>
        <fullName evidence="1">DUF7480 domain-containing protein</fullName>
    </recommendedName>
</protein>
<dbReference type="OrthoDB" id="6565577at2"/>
<evidence type="ECO:0000313" key="2">
    <source>
        <dbReference type="EMBL" id="OSN02971.1"/>
    </source>
</evidence>
<gene>
    <name evidence="2" type="ORF">AU511_15915</name>
</gene>
<name>A0A1X3RME3_9GAMM</name>
<dbReference type="InterPro" id="IPR055903">
    <property type="entry name" value="DUF7480"/>
</dbReference>
<dbReference type="AlphaFoldDB" id="A0A1X3RME3"/>
<reference evidence="2 3" key="1">
    <citation type="submission" date="2016-02" db="EMBL/GenBank/DDBJ databases">
        <title>Species-wide whole genome sequencing reveals diversity, host range in Lonsdalea quercina.</title>
        <authorList>
            <person name="Li Y."/>
        </authorList>
    </citation>
    <scope>NUCLEOTIDE SEQUENCE [LARGE SCALE GENOMIC DNA]</scope>
    <source>
        <strain evidence="2 3">LMG 26264</strain>
    </source>
</reference>
<dbReference type="Pfam" id="PF24295">
    <property type="entry name" value="DUF7480"/>
    <property type="match status" value="1"/>
</dbReference>
<dbReference type="PROSITE" id="PS51257">
    <property type="entry name" value="PROKAR_LIPOPROTEIN"/>
    <property type="match status" value="1"/>
</dbReference>
<dbReference type="EMBL" id="LUTP01000074">
    <property type="protein sequence ID" value="OSN02971.1"/>
    <property type="molecule type" value="Genomic_DNA"/>
</dbReference>
<organism evidence="2 3">
    <name type="scientific">Lonsdalea iberica</name>
    <dbReference type="NCBI Taxonomy" id="1082703"/>
    <lineage>
        <taxon>Bacteria</taxon>
        <taxon>Pseudomonadati</taxon>
        <taxon>Pseudomonadota</taxon>
        <taxon>Gammaproteobacteria</taxon>
        <taxon>Enterobacterales</taxon>
        <taxon>Pectobacteriaceae</taxon>
        <taxon>Lonsdalea</taxon>
    </lineage>
</organism>
<accession>A0A1X3RME3</accession>